<sequence>YRMVLTFGHDTIRKFASNTSEMKRMAARDFEDVLQCAIPVFDVLLPEPHNKTVLTPIFTCAYWHALAKMHMHTDEMLALLDTVTEHLRRCLRHFQWKTCAAFDTWELKREVKCHQCCESKSQTGSSIATPITQGVQRTKTFNLKTYKLHALGDYSSLIHKFGTTDSYSTEPV</sequence>
<dbReference type="HOGENOM" id="CLU_101491_0_0_1"/>
<evidence type="ECO:0000313" key="1">
    <source>
        <dbReference type="EMBL" id="KIM55539.1"/>
    </source>
</evidence>
<dbReference type="EMBL" id="KN822132">
    <property type="protein sequence ID" value="KIM55539.1"/>
    <property type="molecule type" value="Genomic_DNA"/>
</dbReference>
<evidence type="ECO:0000313" key="2">
    <source>
        <dbReference type="Proteomes" id="UP000053989"/>
    </source>
</evidence>
<dbReference type="OrthoDB" id="3269417at2759"/>
<feature type="non-terminal residue" evidence="1">
    <location>
        <position position="172"/>
    </location>
</feature>
<keyword evidence="2" id="KW-1185">Reference proteome</keyword>
<gene>
    <name evidence="1" type="ORF">SCLCIDRAFT_96264</name>
</gene>
<reference evidence="1 2" key="1">
    <citation type="submission" date="2014-04" db="EMBL/GenBank/DDBJ databases">
        <authorList>
            <consortium name="DOE Joint Genome Institute"/>
            <person name="Kuo A."/>
            <person name="Kohler A."/>
            <person name="Nagy L.G."/>
            <person name="Floudas D."/>
            <person name="Copeland A."/>
            <person name="Barry K.W."/>
            <person name="Cichocki N."/>
            <person name="Veneault-Fourrey C."/>
            <person name="LaButti K."/>
            <person name="Lindquist E.A."/>
            <person name="Lipzen A."/>
            <person name="Lundell T."/>
            <person name="Morin E."/>
            <person name="Murat C."/>
            <person name="Sun H."/>
            <person name="Tunlid A."/>
            <person name="Henrissat B."/>
            <person name="Grigoriev I.V."/>
            <person name="Hibbett D.S."/>
            <person name="Martin F."/>
            <person name="Nordberg H.P."/>
            <person name="Cantor M.N."/>
            <person name="Hua S.X."/>
        </authorList>
    </citation>
    <scope>NUCLEOTIDE SEQUENCE [LARGE SCALE GENOMIC DNA]</scope>
    <source>
        <strain evidence="1 2">Foug A</strain>
    </source>
</reference>
<dbReference type="AlphaFoldDB" id="A0A0C3DGR5"/>
<dbReference type="STRING" id="1036808.A0A0C3DGR5"/>
<protein>
    <submittedName>
        <fullName evidence="1">Uncharacterized protein</fullName>
    </submittedName>
</protein>
<accession>A0A0C3DGR5</accession>
<feature type="non-terminal residue" evidence="1">
    <location>
        <position position="1"/>
    </location>
</feature>
<name>A0A0C3DGR5_9AGAM</name>
<organism evidence="1 2">
    <name type="scientific">Scleroderma citrinum Foug A</name>
    <dbReference type="NCBI Taxonomy" id="1036808"/>
    <lineage>
        <taxon>Eukaryota</taxon>
        <taxon>Fungi</taxon>
        <taxon>Dikarya</taxon>
        <taxon>Basidiomycota</taxon>
        <taxon>Agaricomycotina</taxon>
        <taxon>Agaricomycetes</taxon>
        <taxon>Agaricomycetidae</taxon>
        <taxon>Boletales</taxon>
        <taxon>Sclerodermatineae</taxon>
        <taxon>Sclerodermataceae</taxon>
        <taxon>Scleroderma</taxon>
    </lineage>
</organism>
<dbReference type="InParanoid" id="A0A0C3DGR5"/>
<dbReference type="Proteomes" id="UP000053989">
    <property type="component" value="Unassembled WGS sequence"/>
</dbReference>
<reference evidence="2" key="2">
    <citation type="submission" date="2015-01" db="EMBL/GenBank/DDBJ databases">
        <title>Evolutionary Origins and Diversification of the Mycorrhizal Mutualists.</title>
        <authorList>
            <consortium name="DOE Joint Genome Institute"/>
            <consortium name="Mycorrhizal Genomics Consortium"/>
            <person name="Kohler A."/>
            <person name="Kuo A."/>
            <person name="Nagy L.G."/>
            <person name="Floudas D."/>
            <person name="Copeland A."/>
            <person name="Barry K.W."/>
            <person name="Cichocki N."/>
            <person name="Veneault-Fourrey C."/>
            <person name="LaButti K."/>
            <person name="Lindquist E.A."/>
            <person name="Lipzen A."/>
            <person name="Lundell T."/>
            <person name="Morin E."/>
            <person name="Murat C."/>
            <person name="Riley R."/>
            <person name="Ohm R."/>
            <person name="Sun H."/>
            <person name="Tunlid A."/>
            <person name="Henrissat B."/>
            <person name="Grigoriev I.V."/>
            <person name="Hibbett D.S."/>
            <person name="Martin F."/>
        </authorList>
    </citation>
    <scope>NUCLEOTIDE SEQUENCE [LARGE SCALE GENOMIC DNA]</scope>
    <source>
        <strain evidence="2">Foug A</strain>
    </source>
</reference>
<proteinExistence type="predicted"/>